<dbReference type="PRINTS" id="PR00069">
    <property type="entry name" value="ALDKETRDTASE"/>
</dbReference>
<dbReference type="RefSeq" id="WP_269885858.1">
    <property type="nucleotide sequence ID" value="NZ_JAQAGZ010000035.1"/>
</dbReference>
<keyword evidence="1" id="KW-0560">Oxidoreductase</keyword>
<evidence type="ECO:0000259" key="2">
    <source>
        <dbReference type="Pfam" id="PF00248"/>
    </source>
</evidence>
<name>A0ABT4QKT5_9BACL</name>
<dbReference type="SUPFAM" id="SSF51430">
    <property type="entry name" value="NAD(P)-linked oxidoreductase"/>
    <property type="match status" value="1"/>
</dbReference>
<feature type="domain" description="NADP-dependent oxidoreductase" evidence="2">
    <location>
        <begin position="23"/>
        <end position="334"/>
    </location>
</feature>
<gene>
    <name evidence="3" type="ORF">O9H85_34275</name>
</gene>
<comment type="caution">
    <text evidence="3">The sequence shown here is derived from an EMBL/GenBank/DDBJ whole genome shotgun (WGS) entry which is preliminary data.</text>
</comment>
<evidence type="ECO:0000256" key="1">
    <source>
        <dbReference type="ARBA" id="ARBA00023002"/>
    </source>
</evidence>
<dbReference type="Pfam" id="PF00248">
    <property type="entry name" value="Aldo_ket_red"/>
    <property type="match status" value="1"/>
</dbReference>
<evidence type="ECO:0000313" key="3">
    <source>
        <dbReference type="EMBL" id="MCZ8517330.1"/>
    </source>
</evidence>
<sequence length="358" mass="40327">MKESEQILETRRLGISELQVGILGMGCWQFGGDSNSYWGFQSQRDVEEMIGAALDSGINYFDTAEMYNDGESERSLGLALKGRRSRAIIGTKIKTSNTKPKTLREQCEASLRRLQTDYIDLYMLHWPINYQSILHFSNDESLLADPPTLEEAFYTLDQLKQEGKIRHIGISNHGVEQMDEVKATGVKVIANELVYNLLCRAIESRILPYCTRHQMGVIGYMGLHQGILSGKYRKIDEIPLGRMRSRHFHHSRGEGSRHGEEGAEPELQEALNGIHQLAFDLGVSVSMLSLAWAFSNPNIAITICGARNVQQLNANIEAASFPISSEVRNQLDHITAPLLHKLGNNADYFENSKYSRIR</sequence>
<dbReference type="PANTHER" id="PTHR43364:SF4">
    <property type="entry name" value="NAD(P)-LINKED OXIDOREDUCTASE SUPERFAMILY PROTEIN"/>
    <property type="match status" value="1"/>
</dbReference>
<dbReference type="InterPro" id="IPR023210">
    <property type="entry name" value="NADP_OxRdtase_dom"/>
</dbReference>
<dbReference type="InterPro" id="IPR036812">
    <property type="entry name" value="NAD(P)_OxRdtase_dom_sf"/>
</dbReference>
<dbReference type="Gene3D" id="3.20.20.100">
    <property type="entry name" value="NADP-dependent oxidoreductase domain"/>
    <property type="match status" value="1"/>
</dbReference>
<dbReference type="Proteomes" id="UP001527882">
    <property type="component" value="Unassembled WGS sequence"/>
</dbReference>
<proteinExistence type="predicted"/>
<keyword evidence="4" id="KW-1185">Reference proteome</keyword>
<dbReference type="CDD" id="cd19085">
    <property type="entry name" value="AKR_AKR11B3"/>
    <property type="match status" value="1"/>
</dbReference>
<dbReference type="InterPro" id="IPR050523">
    <property type="entry name" value="AKR_Detox_Biosynth"/>
</dbReference>
<protein>
    <submittedName>
        <fullName evidence="3">Aldo/keto reductase</fullName>
    </submittedName>
</protein>
<reference evidence="3 4" key="1">
    <citation type="submission" date="2022-12" db="EMBL/GenBank/DDBJ databases">
        <title>Draft genome sequence of Paenibacillus sp. dW9.</title>
        <authorList>
            <person name="Choi E.-W."/>
            <person name="Kim D.-U."/>
        </authorList>
    </citation>
    <scope>NUCLEOTIDE SEQUENCE [LARGE SCALE GENOMIC DNA]</scope>
    <source>
        <strain evidence="4">dW9</strain>
    </source>
</reference>
<dbReference type="InterPro" id="IPR020471">
    <property type="entry name" value="AKR"/>
</dbReference>
<accession>A0ABT4QKT5</accession>
<evidence type="ECO:0000313" key="4">
    <source>
        <dbReference type="Proteomes" id="UP001527882"/>
    </source>
</evidence>
<dbReference type="PANTHER" id="PTHR43364">
    <property type="entry name" value="NADH-SPECIFIC METHYLGLYOXAL REDUCTASE-RELATED"/>
    <property type="match status" value="1"/>
</dbReference>
<dbReference type="EMBL" id="JAQAGZ010000035">
    <property type="protein sequence ID" value="MCZ8517330.1"/>
    <property type="molecule type" value="Genomic_DNA"/>
</dbReference>
<organism evidence="3 4">
    <name type="scientific">Paenibacillus gyeongsangnamensis</name>
    <dbReference type="NCBI Taxonomy" id="3388067"/>
    <lineage>
        <taxon>Bacteria</taxon>
        <taxon>Bacillati</taxon>
        <taxon>Bacillota</taxon>
        <taxon>Bacilli</taxon>
        <taxon>Bacillales</taxon>
        <taxon>Paenibacillaceae</taxon>
        <taxon>Paenibacillus</taxon>
    </lineage>
</organism>